<evidence type="ECO:0000256" key="1">
    <source>
        <dbReference type="SAM" id="MobiDB-lite"/>
    </source>
</evidence>
<dbReference type="OrthoDB" id="3648376at2759"/>
<evidence type="ECO:0000313" key="3">
    <source>
        <dbReference type="Proteomes" id="UP000073492"/>
    </source>
</evidence>
<organism evidence="2 3">
    <name type="scientific">Pseudocercospora musae</name>
    <dbReference type="NCBI Taxonomy" id="113226"/>
    <lineage>
        <taxon>Eukaryota</taxon>
        <taxon>Fungi</taxon>
        <taxon>Dikarya</taxon>
        <taxon>Ascomycota</taxon>
        <taxon>Pezizomycotina</taxon>
        <taxon>Dothideomycetes</taxon>
        <taxon>Dothideomycetidae</taxon>
        <taxon>Mycosphaerellales</taxon>
        <taxon>Mycosphaerellaceae</taxon>
        <taxon>Pseudocercospora</taxon>
    </lineage>
</organism>
<comment type="caution">
    <text evidence="2">The sequence shown here is derived from an EMBL/GenBank/DDBJ whole genome shotgun (WGS) entry which is preliminary data.</text>
</comment>
<accession>A0A139IVQ0</accession>
<dbReference type="EMBL" id="LFZO01000003">
    <property type="protein sequence ID" value="KXT18825.1"/>
    <property type="molecule type" value="Genomic_DNA"/>
</dbReference>
<sequence>MFATAPKVQNSSENINGERAPSDVISCYGSFEFMKLDKDSLTTQLATCGGGMPLSLIESCGPSVVQEPHRTSEVCEYGE</sequence>
<name>A0A139IVQ0_9PEZI</name>
<protein>
    <submittedName>
        <fullName evidence="2">Uncharacterized protein</fullName>
    </submittedName>
</protein>
<evidence type="ECO:0000313" key="2">
    <source>
        <dbReference type="EMBL" id="KXT18825.1"/>
    </source>
</evidence>
<dbReference type="AlphaFoldDB" id="A0A139IVQ0"/>
<dbReference type="Proteomes" id="UP000073492">
    <property type="component" value="Unassembled WGS sequence"/>
</dbReference>
<feature type="region of interest" description="Disordered" evidence="1">
    <location>
        <begin position="1"/>
        <end position="21"/>
    </location>
</feature>
<proteinExistence type="predicted"/>
<keyword evidence="3" id="KW-1185">Reference proteome</keyword>
<reference evidence="2 3" key="1">
    <citation type="submission" date="2015-07" db="EMBL/GenBank/DDBJ databases">
        <title>Comparative genomics of the Sigatoka disease complex on banana suggests a link between parallel evolutionary changes in Pseudocercospora fijiensis and Pseudocercospora eumusae and increased virulence on the banana host.</title>
        <authorList>
            <person name="Chang T.-C."/>
            <person name="Salvucci A."/>
            <person name="Crous P.W."/>
            <person name="Stergiopoulos I."/>
        </authorList>
    </citation>
    <scope>NUCLEOTIDE SEQUENCE [LARGE SCALE GENOMIC DNA]</scope>
    <source>
        <strain evidence="2 3">CBS 116634</strain>
    </source>
</reference>
<gene>
    <name evidence="2" type="ORF">AC579_8269</name>
</gene>